<gene>
    <name evidence="1" type="ORF">S01H4_41202</name>
</gene>
<proteinExistence type="predicted"/>
<dbReference type="AlphaFoldDB" id="X1DLR1"/>
<accession>X1DLR1</accession>
<name>X1DLR1_9ZZZZ</name>
<evidence type="ECO:0000313" key="1">
    <source>
        <dbReference type="EMBL" id="GAG97351.1"/>
    </source>
</evidence>
<feature type="non-terminal residue" evidence="1">
    <location>
        <position position="1"/>
    </location>
</feature>
<organism evidence="1">
    <name type="scientific">marine sediment metagenome</name>
    <dbReference type="NCBI Taxonomy" id="412755"/>
    <lineage>
        <taxon>unclassified sequences</taxon>
        <taxon>metagenomes</taxon>
        <taxon>ecological metagenomes</taxon>
    </lineage>
</organism>
<evidence type="ECO:0008006" key="2">
    <source>
        <dbReference type="Google" id="ProtNLM"/>
    </source>
</evidence>
<sequence length="183" mass="21764">FEKVRDIRFGSISSRNPIDVYKANKGTCSGKHFLIKELYKSIGLKTKDMICMQRWKDLIWFPTGNYEIVNFSEELIDMLKEYEIIDFHNYLKIFIDGKWIQLDVTIDKPLKKLGFFTTENWDGKSDMPLCFCGTNKIWDCEDNGMEQKRNLVNQLPKKIRTTRKEFLEQMTKWIDALREKGEL</sequence>
<reference evidence="1" key="1">
    <citation type="journal article" date="2014" name="Front. Microbiol.">
        <title>High frequency of phylogenetically diverse reductive dehalogenase-homologous genes in deep subseafloor sedimentary metagenomes.</title>
        <authorList>
            <person name="Kawai M."/>
            <person name="Futagami T."/>
            <person name="Toyoda A."/>
            <person name="Takaki Y."/>
            <person name="Nishi S."/>
            <person name="Hori S."/>
            <person name="Arai W."/>
            <person name="Tsubouchi T."/>
            <person name="Morono Y."/>
            <person name="Uchiyama I."/>
            <person name="Ito T."/>
            <person name="Fujiyama A."/>
            <person name="Inagaki F."/>
            <person name="Takami H."/>
        </authorList>
    </citation>
    <scope>NUCLEOTIDE SEQUENCE</scope>
    <source>
        <strain evidence="1">Expedition CK06-06</strain>
    </source>
</reference>
<comment type="caution">
    <text evidence="1">The sequence shown here is derived from an EMBL/GenBank/DDBJ whole genome shotgun (WGS) entry which is preliminary data.</text>
</comment>
<dbReference type="EMBL" id="BART01022514">
    <property type="protein sequence ID" value="GAG97351.1"/>
    <property type="molecule type" value="Genomic_DNA"/>
</dbReference>
<protein>
    <recommendedName>
        <fullName evidence="2">Transglutaminase-like domain-containing protein</fullName>
    </recommendedName>
</protein>